<feature type="domain" description="U1-type" evidence="2">
    <location>
        <begin position="574"/>
        <end position="608"/>
    </location>
</feature>
<feature type="compositionally biased region" description="Basic and acidic residues" evidence="1">
    <location>
        <begin position="519"/>
        <end position="532"/>
    </location>
</feature>
<evidence type="ECO:0000259" key="2">
    <source>
        <dbReference type="SMART" id="SM00451"/>
    </source>
</evidence>
<dbReference type="InterPro" id="IPR036236">
    <property type="entry name" value="Znf_C2H2_sf"/>
</dbReference>
<dbReference type="PANTHER" id="PTHR47487:SF12">
    <property type="entry name" value="GLUTENIN, HIGH MOLECULAR WEIGHT SUBUNIT DX5-LIKE"/>
    <property type="match status" value="1"/>
</dbReference>
<sequence length="675" mass="73482">MDSSSSSSQQNQYPSYPASQQQSYNPSRFQAYDRQSYYSNYQDPHQQQQPQIYHHQQQQQPPQHHHQQPQQQYSSYYPPNYSNSYPPQHPQAHQQWNHQEPPIHPPGVSIQPFSASHGQPHFQLPNQQNGYHLPQRTDGIGLGMNPVAALAQLNQLAGSVGAAARLTATGGLHGQSWYPQAQGFGPVIGGPGAYSGPGLGSGAFPGNGAGPSGLHSHVSRLCQAELVNNEVCALVPAVKHSLDEVGQSLDKGGGRRMGGDRRRGGGQSKGGDRRRGDGQSKGGDRRRGDGQSKGGDRRRGDGQSKGGDRRGDKVSNSAGVGRCDLCNVDCGCLGILKMHLNGKRHKRNLEKLEANENRTVSDVENVQKPSGDLEPGTATKPDNLLVEEETKQNVPQNIPLTAMKPDDLLAEEETKQNPPQHIPLTDMKPDNLLVEEETQQNPPQNIPLTAMKPDDLLAEEETKQNPPQNIPLTDMKPDNLLVEEETQQNPRQNIPLDTSSSENKLVTEQKINNAQQADPPKDANRDSPEKKPMMNQSGNQRSSVKRKTLVGGRKKNKASKARRLAIEPSNSNVAIPLMCDLCNVQCDTREILRQHLLGRQHKSALKCVEGHHPIYGQAGLQAIYPPNPITNSLHHSQGAQQVLNGAQASDPIAGASLLPQNENAVPSATGVVSDS</sequence>
<reference evidence="3" key="1">
    <citation type="submission" date="2023-08" db="EMBL/GenBank/DDBJ databases">
        <title>A de novo genome assembly of Solanum verrucosum Schlechtendal, a Mexican diploid species geographically isolated from the other diploid A-genome species in potato relatives.</title>
        <authorList>
            <person name="Hosaka K."/>
        </authorList>
    </citation>
    <scope>NUCLEOTIDE SEQUENCE</scope>
    <source>
        <tissue evidence="3">Young leaves</tissue>
    </source>
</reference>
<feature type="region of interest" description="Disordered" evidence="1">
    <location>
        <begin position="511"/>
        <end position="565"/>
    </location>
</feature>
<dbReference type="Pfam" id="PF12874">
    <property type="entry name" value="zf-met"/>
    <property type="match status" value="2"/>
</dbReference>
<dbReference type="InterPro" id="IPR013087">
    <property type="entry name" value="Znf_C2H2_type"/>
</dbReference>
<accession>A0AAF0U0B8</accession>
<protein>
    <recommendedName>
        <fullName evidence="2">U1-type domain-containing protein</fullName>
    </recommendedName>
</protein>
<dbReference type="EMBL" id="CP133617">
    <property type="protein sequence ID" value="WMV34538.1"/>
    <property type="molecule type" value="Genomic_DNA"/>
</dbReference>
<feature type="region of interest" description="Disordered" evidence="1">
    <location>
        <begin position="356"/>
        <end position="380"/>
    </location>
</feature>
<organism evidence="3 4">
    <name type="scientific">Solanum verrucosum</name>
    <dbReference type="NCBI Taxonomy" id="315347"/>
    <lineage>
        <taxon>Eukaryota</taxon>
        <taxon>Viridiplantae</taxon>
        <taxon>Streptophyta</taxon>
        <taxon>Embryophyta</taxon>
        <taxon>Tracheophyta</taxon>
        <taxon>Spermatophyta</taxon>
        <taxon>Magnoliopsida</taxon>
        <taxon>eudicotyledons</taxon>
        <taxon>Gunneridae</taxon>
        <taxon>Pentapetalae</taxon>
        <taxon>asterids</taxon>
        <taxon>lamiids</taxon>
        <taxon>Solanales</taxon>
        <taxon>Solanaceae</taxon>
        <taxon>Solanoideae</taxon>
        <taxon>Solaneae</taxon>
        <taxon>Solanum</taxon>
    </lineage>
</organism>
<feature type="region of interest" description="Disordered" evidence="1">
    <location>
        <begin position="245"/>
        <end position="318"/>
    </location>
</feature>
<feature type="compositionally biased region" description="Basic and acidic residues" evidence="1">
    <location>
        <begin position="270"/>
        <end position="313"/>
    </location>
</feature>
<gene>
    <name evidence="3" type="ORF">MTR67_027923</name>
</gene>
<feature type="compositionally biased region" description="Low complexity" evidence="1">
    <location>
        <begin position="1"/>
        <end position="27"/>
    </location>
</feature>
<feature type="domain" description="U1-type" evidence="2">
    <location>
        <begin position="318"/>
        <end position="352"/>
    </location>
</feature>
<dbReference type="GO" id="GO:0008270">
    <property type="term" value="F:zinc ion binding"/>
    <property type="evidence" value="ECO:0007669"/>
    <property type="project" value="InterPro"/>
</dbReference>
<feature type="region of interest" description="Disordered" evidence="1">
    <location>
        <begin position="1"/>
        <end position="124"/>
    </location>
</feature>
<dbReference type="Gene3D" id="3.30.160.60">
    <property type="entry name" value="Classic Zinc Finger"/>
    <property type="match status" value="2"/>
</dbReference>
<dbReference type="PANTHER" id="PTHR47487">
    <property type="entry name" value="OS06G0651300 PROTEIN-RELATED"/>
    <property type="match status" value="1"/>
</dbReference>
<proteinExistence type="predicted"/>
<feature type="compositionally biased region" description="Low complexity" evidence="1">
    <location>
        <begin position="38"/>
        <end position="86"/>
    </location>
</feature>
<evidence type="ECO:0000313" key="3">
    <source>
        <dbReference type="EMBL" id="WMV34538.1"/>
    </source>
</evidence>
<evidence type="ECO:0000256" key="1">
    <source>
        <dbReference type="SAM" id="MobiDB-lite"/>
    </source>
</evidence>
<dbReference type="AlphaFoldDB" id="A0AAF0U0B8"/>
<dbReference type="SMART" id="SM00451">
    <property type="entry name" value="ZnF_U1"/>
    <property type="match status" value="2"/>
</dbReference>
<dbReference type="Proteomes" id="UP001234989">
    <property type="component" value="Chromosome 6"/>
</dbReference>
<dbReference type="InterPro" id="IPR003604">
    <property type="entry name" value="Matrin/U1-like-C_Znf_C2H2"/>
</dbReference>
<dbReference type="SUPFAM" id="SSF57667">
    <property type="entry name" value="beta-beta-alpha zinc fingers"/>
    <property type="match status" value="2"/>
</dbReference>
<name>A0AAF0U0B8_SOLVR</name>
<evidence type="ECO:0000313" key="4">
    <source>
        <dbReference type="Proteomes" id="UP001234989"/>
    </source>
</evidence>
<keyword evidence="4" id="KW-1185">Reference proteome</keyword>
<dbReference type="GO" id="GO:0003676">
    <property type="term" value="F:nucleic acid binding"/>
    <property type="evidence" value="ECO:0007669"/>
    <property type="project" value="InterPro"/>
</dbReference>
<feature type="compositionally biased region" description="Basic residues" evidence="1">
    <location>
        <begin position="543"/>
        <end position="563"/>
    </location>
</feature>